<gene>
    <name evidence="1" type="ORF">P154DRAFT_540404</name>
</gene>
<dbReference type="OrthoDB" id="630188at2759"/>
<dbReference type="EMBL" id="ML977703">
    <property type="protein sequence ID" value="KAF1993451.1"/>
    <property type="molecule type" value="Genomic_DNA"/>
</dbReference>
<dbReference type="Gene3D" id="3.60.21.10">
    <property type="match status" value="1"/>
</dbReference>
<protein>
    <submittedName>
        <fullName evidence="1">Uncharacterized protein</fullName>
    </submittedName>
</protein>
<proteinExistence type="predicted"/>
<name>A0A6A5VZZ4_9PLEO</name>
<sequence>MYMPELNGYAFVYGRDGDRFNSGMKDGDGRAFPPPVLDYVDIVVTHGTPVLNLPSFVLDFNHEGEHCGCEKLCFAHFHEARSAGLLIRTSEGPDLTPLGEMETGLKICRTGNCEGDGQGRKESLLVNAAMRGGASGAWIVDMDW</sequence>
<evidence type="ECO:0000313" key="2">
    <source>
        <dbReference type="Proteomes" id="UP000799779"/>
    </source>
</evidence>
<dbReference type="InterPro" id="IPR029052">
    <property type="entry name" value="Metallo-depent_PP-like"/>
</dbReference>
<keyword evidence="2" id="KW-1185">Reference proteome</keyword>
<organism evidence="1 2">
    <name type="scientific">Amniculicola lignicola CBS 123094</name>
    <dbReference type="NCBI Taxonomy" id="1392246"/>
    <lineage>
        <taxon>Eukaryota</taxon>
        <taxon>Fungi</taxon>
        <taxon>Dikarya</taxon>
        <taxon>Ascomycota</taxon>
        <taxon>Pezizomycotina</taxon>
        <taxon>Dothideomycetes</taxon>
        <taxon>Pleosporomycetidae</taxon>
        <taxon>Pleosporales</taxon>
        <taxon>Amniculicolaceae</taxon>
        <taxon>Amniculicola</taxon>
    </lineage>
</organism>
<reference evidence="1" key="1">
    <citation type="journal article" date="2020" name="Stud. Mycol.">
        <title>101 Dothideomycetes genomes: a test case for predicting lifestyles and emergence of pathogens.</title>
        <authorList>
            <person name="Haridas S."/>
            <person name="Albert R."/>
            <person name="Binder M."/>
            <person name="Bloem J."/>
            <person name="Labutti K."/>
            <person name="Salamov A."/>
            <person name="Andreopoulos B."/>
            <person name="Baker S."/>
            <person name="Barry K."/>
            <person name="Bills G."/>
            <person name="Bluhm B."/>
            <person name="Cannon C."/>
            <person name="Castanera R."/>
            <person name="Culley D."/>
            <person name="Daum C."/>
            <person name="Ezra D."/>
            <person name="Gonzalez J."/>
            <person name="Henrissat B."/>
            <person name="Kuo A."/>
            <person name="Liang C."/>
            <person name="Lipzen A."/>
            <person name="Lutzoni F."/>
            <person name="Magnuson J."/>
            <person name="Mondo S."/>
            <person name="Nolan M."/>
            <person name="Ohm R."/>
            <person name="Pangilinan J."/>
            <person name="Park H.-J."/>
            <person name="Ramirez L."/>
            <person name="Alfaro M."/>
            <person name="Sun H."/>
            <person name="Tritt A."/>
            <person name="Yoshinaga Y."/>
            <person name="Zwiers L.-H."/>
            <person name="Turgeon B."/>
            <person name="Goodwin S."/>
            <person name="Spatafora J."/>
            <person name="Crous P."/>
            <person name="Grigoriev I."/>
        </authorList>
    </citation>
    <scope>NUCLEOTIDE SEQUENCE</scope>
    <source>
        <strain evidence="1">CBS 123094</strain>
    </source>
</reference>
<dbReference type="AlphaFoldDB" id="A0A6A5VZZ4"/>
<dbReference type="Proteomes" id="UP000799779">
    <property type="component" value="Unassembled WGS sequence"/>
</dbReference>
<accession>A0A6A5VZZ4</accession>
<evidence type="ECO:0000313" key="1">
    <source>
        <dbReference type="EMBL" id="KAF1993451.1"/>
    </source>
</evidence>